<evidence type="ECO:0000256" key="1">
    <source>
        <dbReference type="ARBA" id="ARBA00023002"/>
    </source>
</evidence>
<proteinExistence type="predicted"/>
<name>A0A8S0G1Z4_ECOLX</name>
<dbReference type="Proteomes" id="UP000467488">
    <property type="component" value="Chromosome"/>
</dbReference>
<sequence>MSRMAEQQLYIHGGYTSATSGRTFETINPANGNVLATVQAAGREDVDRAVKSAQQA</sequence>
<organism evidence="3 4">
    <name type="scientific">Escherichia coli</name>
    <dbReference type="NCBI Taxonomy" id="562"/>
    <lineage>
        <taxon>Bacteria</taxon>
        <taxon>Pseudomonadati</taxon>
        <taxon>Pseudomonadota</taxon>
        <taxon>Gammaproteobacteria</taxon>
        <taxon>Enterobacterales</taxon>
        <taxon>Enterobacteriaceae</taxon>
        <taxon>Escherichia</taxon>
    </lineage>
</organism>
<dbReference type="Pfam" id="PF00171">
    <property type="entry name" value="Aldedh"/>
    <property type="match status" value="1"/>
</dbReference>
<feature type="domain" description="Aldehyde dehydrogenase" evidence="2">
    <location>
        <begin position="16"/>
        <end position="56"/>
    </location>
</feature>
<protein>
    <recommendedName>
        <fullName evidence="2">Aldehyde dehydrogenase domain-containing protein</fullName>
    </recommendedName>
</protein>
<dbReference type="SUPFAM" id="SSF53720">
    <property type="entry name" value="ALDH-like"/>
    <property type="match status" value="1"/>
</dbReference>
<dbReference type="GO" id="GO:0016491">
    <property type="term" value="F:oxidoreductase activity"/>
    <property type="evidence" value="ECO:0007669"/>
    <property type="project" value="UniProtKB-KW"/>
</dbReference>
<dbReference type="InterPro" id="IPR015590">
    <property type="entry name" value="Aldehyde_DH_dom"/>
</dbReference>
<evidence type="ECO:0000313" key="3">
    <source>
        <dbReference type="EMBL" id="BBU86251.1"/>
    </source>
</evidence>
<reference evidence="3 4" key="1">
    <citation type="submission" date="2020-01" db="EMBL/GenBank/DDBJ databases">
        <title>Dynamics of blaIMP-6 dissemination in carbapenem resistant Enterobacteriacea isolated from regional surveillance in Osaka, Japan.</title>
        <authorList>
            <person name="Abe R."/>
            <person name="Akeda Y."/>
            <person name="Sugawara Y."/>
            <person name="Yamamoto N."/>
            <person name="Tomono K."/>
            <person name="Takeuchi D."/>
            <person name="Kawahara R."/>
            <person name="Hamada S."/>
        </authorList>
    </citation>
    <scope>NUCLEOTIDE SEQUENCE [LARGE SCALE GENOMIC DNA]</scope>
    <source>
        <strain evidence="3 4">E300</strain>
    </source>
</reference>
<gene>
    <name evidence="3" type="ORF">EIMP300_76510</name>
</gene>
<evidence type="ECO:0000313" key="4">
    <source>
        <dbReference type="Proteomes" id="UP000467488"/>
    </source>
</evidence>
<dbReference type="EMBL" id="AP022360">
    <property type="protein sequence ID" value="BBU86251.1"/>
    <property type="molecule type" value="Genomic_DNA"/>
</dbReference>
<dbReference type="AlphaFoldDB" id="A0A8S0G1Z4"/>
<dbReference type="InterPro" id="IPR016161">
    <property type="entry name" value="Ald_DH/histidinol_DH"/>
</dbReference>
<keyword evidence="1" id="KW-0560">Oxidoreductase</keyword>
<dbReference type="InterPro" id="IPR016162">
    <property type="entry name" value="Ald_DH_N"/>
</dbReference>
<dbReference type="Gene3D" id="3.40.605.10">
    <property type="entry name" value="Aldehyde Dehydrogenase, Chain A, domain 1"/>
    <property type="match status" value="1"/>
</dbReference>
<evidence type="ECO:0000259" key="2">
    <source>
        <dbReference type="Pfam" id="PF00171"/>
    </source>
</evidence>
<accession>A0A8S0G1Z4</accession>